<keyword evidence="1" id="KW-0255">Endonuclease</keyword>
<evidence type="ECO:0000313" key="1">
    <source>
        <dbReference type="EMBL" id="MCU6739180.1"/>
    </source>
</evidence>
<keyword evidence="2" id="KW-1185">Reference proteome</keyword>
<dbReference type="EMBL" id="JAOQJR010000012">
    <property type="protein sequence ID" value="MCU6739180.1"/>
    <property type="molecule type" value="Genomic_DNA"/>
</dbReference>
<organism evidence="1 2">
    <name type="scientific">[Clostridium] ammoniilyticum</name>
    <dbReference type="NCBI Taxonomy" id="2981784"/>
    <lineage>
        <taxon>Bacteria</taxon>
        <taxon>Bacillati</taxon>
        <taxon>Bacillota</taxon>
        <taxon>Erysipelotrichia</taxon>
        <taxon>Erysipelotrichales</taxon>
        <taxon>Coprobacillaceae</taxon>
        <taxon>Faecalibacillus</taxon>
    </lineage>
</organism>
<reference evidence="1 2" key="1">
    <citation type="journal article" date="2021" name="ISME Commun">
        <title>Automated analysis of genomic sequences facilitates high-throughput and comprehensive description of bacteria.</title>
        <authorList>
            <person name="Hitch T.C.A."/>
        </authorList>
    </citation>
    <scope>NUCLEOTIDE SEQUENCE [LARGE SCALE GENOMIC DNA]</scope>
    <source>
        <strain evidence="1 2">H4_15</strain>
    </source>
</reference>
<sequence>MEWLISANHNKYDHLRAFNELPYIDWKQNANYSVGDKVFIYSTKPISAIEFLVEVIETNITGDHVIDDKIYWTDMNEYENGRKHSRYARFKLIERFDKNKITIEDLHNNGLVGNIQGPRKLYDEIGNILEFGQYIHNRLNELEENKERVKVVKQNNQLDDMLKTVITDMTIDSSKIYSYSEDLKPKPKLVENRFNKVYRRNKIVAINALGIANFSCEIDKNHKTFNRKKDGVPYTEPHHLIPMAYQDKFEYSIDIEENIVSLCSNCHNEIHYGENARNLIEKLYYERKSLLEKKNIYISLEELLSFYGL</sequence>
<keyword evidence="1" id="KW-0540">Nuclease</keyword>
<evidence type="ECO:0000313" key="2">
    <source>
        <dbReference type="Proteomes" id="UP001208364"/>
    </source>
</evidence>
<gene>
    <name evidence="1" type="ORF">OCV55_10965</name>
</gene>
<accession>A0ABT2SWH5</accession>
<dbReference type="RefSeq" id="WP_147580634.1">
    <property type="nucleotide sequence ID" value="NZ_JAOQJR010000012.1"/>
</dbReference>
<name>A0ABT2SWH5_9FIRM</name>
<proteinExistence type="predicted"/>
<dbReference type="InterPro" id="IPR003615">
    <property type="entry name" value="HNH_nuc"/>
</dbReference>
<protein>
    <submittedName>
        <fullName evidence="1">HNH endonuclease</fullName>
    </submittedName>
</protein>
<keyword evidence="1" id="KW-0378">Hydrolase</keyword>
<dbReference type="CDD" id="cd00085">
    <property type="entry name" value="HNHc"/>
    <property type="match status" value="1"/>
</dbReference>
<comment type="caution">
    <text evidence="1">The sequence shown here is derived from an EMBL/GenBank/DDBJ whole genome shotgun (WGS) entry which is preliminary data.</text>
</comment>
<dbReference type="GO" id="GO:0004519">
    <property type="term" value="F:endonuclease activity"/>
    <property type="evidence" value="ECO:0007669"/>
    <property type="project" value="UniProtKB-KW"/>
</dbReference>
<dbReference type="Proteomes" id="UP001208364">
    <property type="component" value="Unassembled WGS sequence"/>
</dbReference>